<evidence type="ECO:0000256" key="1">
    <source>
        <dbReference type="SAM" id="Phobius"/>
    </source>
</evidence>
<feature type="transmembrane region" description="Helical" evidence="1">
    <location>
        <begin position="221"/>
        <end position="247"/>
    </location>
</feature>
<dbReference type="InterPro" id="IPR036259">
    <property type="entry name" value="MFS_trans_sf"/>
</dbReference>
<organism evidence="2 3">
    <name type="scientific">Bionectria ochroleuca</name>
    <name type="common">Gliocladium roseum</name>
    <dbReference type="NCBI Taxonomy" id="29856"/>
    <lineage>
        <taxon>Eukaryota</taxon>
        <taxon>Fungi</taxon>
        <taxon>Dikarya</taxon>
        <taxon>Ascomycota</taxon>
        <taxon>Pezizomycotina</taxon>
        <taxon>Sordariomycetes</taxon>
        <taxon>Hypocreomycetidae</taxon>
        <taxon>Hypocreales</taxon>
        <taxon>Bionectriaceae</taxon>
        <taxon>Clonostachys</taxon>
    </lineage>
</organism>
<feature type="transmembrane region" description="Helical" evidence="1">
    <location>
        <begin position="179"/>
        <end position="200"/>
    </location>
</feature>
<comment type="caution">
    <text evidence="2">The sequence shown here is derived from an EMBL/GenBank/DDBJ whole genome shotgun (WGS) entry which is preliminary data.</text>
</comment>
<sequence>MGDQTITPRPASVTASPWVIALASYCNMFCVGAVYGLSTIQLELPRLLSLDARFSFAPFAAACIGLSLGVGTCAPILCRIGARGTVASGTLLWGIGLVGAGHFLAASCFNELLVSLLVGGIGVGWAYLSVIIMIGQAFPNQPLARSSIGPLGFSSGVGACLVLRSYLEFGVLAQTLLGRYLQLGGFISLLVAISTITLLPDDLPLLKTSSRERNRASYGSWAIFSTLLFFNALPGMTLFAGLLPMALSLDGQGTAAALPYSMIALALGGFLAQSVTGLLGSKRSFVILFGLRGLLLLKFAQSSSSAIATLAHSAILFGHGTGFSVLPGLAKRLSPDTTSFTRSYGQILVVWGFAGVAGSLLCSLYDPLSEGPAVLGQLFGFMAIFSSALLYVSPLEDYLD</sequence>
<dbReference type="EMBL" id="CABFNS010000518">
    <property type="protein sequence ID" value="VUC22142.1"/>
    <property type="molecule type" value="Genomic_DNA"/>
</dbReference>
<name>A0ABY6TU10_BIOOC</name>
<evidence type="ECO:0008006" key="4">
    <source>
        <dbReference type="Google" id="ProtNLM"/>
    </source>
</evidence>
<feature type="transmembrane region" description="Helical" evidence="1">
    <location>
        <begin position="56"/>
        <end position="78"/>
    </location>
</feature>
<dbReference type="SUPFAM" id="SSF103473">
    <property type="entry name" value="MFS general substrate transporter"/>
    <property type="match status" value="1"/>
</dbReference>
<accession>A0ABY6TU10</accession>
<keyword evidence="1" id="KW-0812">Transmembrane</keyword>
<gene>
    <name evidence="2" type="ORF">CLO192961_LOCUS76008</name>
</gene>
<evidence type="ECO:0000313" key="3">
    <source>
        <dbReference type="Proteomes" id="UP000766486"/>
    </source>
</evidence>
<keyword evidence="1" id="KW-0472">Membrane</keyword>
<evidence type="ECO:0000313" key="2">
    <source>
        <dbReference type="EMBL" id="VUC22142.1"/>
    </source>
</evidence>
<proteinExistence type="predicted"/>
<protein>
    <recommendedName>
        <fullName evidence="4">Major facilitator superfamily (MFS) profile domain-containing protein</fullName>
    </recommendedName>
</protein>
<feature type="transmembrane region" description="Helical" evidence="1">
    <location>
        <begin position="147"/>
        <end position="167"/>
    </location>
</feature>
<dbReference type="Proteomes" id="UP000766486">
    <property type="component" value="Unassembled WGS sequence"/>
</dbReference>
<feature type="transmembrane region" description="Helical" evidence="1">
    <location>
        <begin position="374"/>
        <end position="392"/>
    </location>
</feature>
<reference evidence="2 3" key="1">
    <citation type="submission" date="2019-06" db="EMBL/GenBank/DDBJ databases">
        <authorList>
            <person name="Broberg M."/>
        </authorList>
    </citation>
    <scope>NUCLEOTIDE SEQUENCE [LARGE SCALE GENOMIC DNA]</scope>
</reference>
<feature type="transmembrane region" description="Helical" evidence="1">
    <location>
        <begin position="112"/>
        <end position="135"/>
    </location>
</feature>
<feature type="transmembrane region" description="Helical" evidence="1">
    <location>
        <begin position="253"/>
        <end position="272"/>
    </location>
</feature>
<keyword evidence="1" id="KW-1133">Transmembrane helix</keyword>
<feature type="transmembrane region" description="Helical" evidence="1">
    <location>
        <begin position="12"/>
        <end position="36"/>
    </location>
</feature>
<feature type="transmembrane region" description="Helical" evidence="1">
    <location>
        <begin position="85"/>
        <end position="106"/>
    </location>
</feature>
<feature type="transmembrane region" description="Helical" evidence="1">
    <location>
        <begin position="347"/>
        <end position="368"/>
    </location>
</feature>
<keyword evidence="3" id="KW-1185">Reference proteome</keyword>